<dbReference type="Proteomes" id="UP000823941">
    <property type="component" value="Chromosome 19"/>
</dbReference>
<dbReference type="EMBL" id="JAHIBW010000019">
    <property type="protein sequence ID" value="KAG7301175.1"/>
    <property type="molecule type" value="Genomic_DNA"/>
</dbReference>
<dbReference type="PANTHER" id="PTHR15975:SF0">
    <property type="entry name" value="CCR4-NOT TRANSCRIPTION COMPLEX SUBUNIT 11"/>
    <property type="match status" value="1"/>
</dbReference>
<comment type="subcellular location">
    <subcellularLocation>
        <location evidence="2">Cytoplasm</location>
    </subcellularLocation>
    <subcellularLocation>
        <location evidence="1">Nucleus</location>
    </subcellularLocation>
</comment>
<evidence type="ECO:0000256" key="3">
    <source>
        <dbReference type="ARBA" id="ARBA00008030"/>
    </source>
</evidence>
<evidence type="ECO:0000256" key="6">
    <source>
        <dbReference type="ARBA" id="ARBA00023015"/>
    </source>
</evidence>
<organism evidence="10 11">
    <name type="scientific">Plutella xylostella</name>
    <name type="common">Diamondback moth</name>
    <name type="synonym">Plutella maculipennis</name>
    <dbReference type="NCBI Taxonomy" id="51655"/>
    <lineage>
        <taxon>Eukaryota</taxon>
        <taxon>Metazoa</taxon>
        <taxon>Ecdysozoa</taxon>
        <taxon>Arthropoda</taxon>
        <taxon>Hexapoda</taxon>
        <taxon>Insecta</taxon>
        <taxon>Pterygota</taxon>
        <taxon>Neoptera</taxon>
        <taxon>Endopterygota</taxon>
        <taxon>Lepidoptera</taxon>
        <taxon>Glossata</taxon>
        <taxon>Ditrysia</taxon>
        <taxon>Yponomeutoidea</taxon>
        <taxon>Plutellidae</taxon>
        <taxon>Plutella</taxon>
    </lineage>
</organism>
<keyword evidence="9" id="KW-0539">Nucleus</keyword>
<evidence type="ECO:0000256" key="9">
    <source>
        <dbReference type="ARBA" id="ARBA00023242"/>
    </source>
</evidence>
<evidence type="ECO:0000313" key="10">
    <source>
        <dbReference type="EMBL" id="KAG7301175.1"/>
    </source>
</evidence>
<proteinExistence type="inferred from homology"/>
<gene>
    <name evidence="10" type="ORF">JYU34_014023</name>
</gene>
<protein>
    <recommendedName>
        <fullName evidence="4">CCR4-NOT transcription complex subunit 11</fullName>
    </recommendedName>
</protein>
<dbReference type="InterPro" id="IPR019312">
    <property type="entry name" value="CNOT11"/>
</dbReference>
<evidence type="ECO:0000313" key="11">
    <source>
        <dbReference type="Proteomes" id="UP000823941"/>
    </source>
</evidence>
<comment type="similarity">
    <text evidence="3">Belongs to the CNOT11 family.</text>
</comment>
<keyword evidence="11" id="KW-1185">Reference proteome</keyword>
<evidence type="ECO:0000256" key="7">
    <source>
        <dbReference type="ARBA" id="ARBA00023158"/>
    </source>
</evidence>
<evidence type="ECO:0000256" key="4">
    <source>
        <dbReference type="ARBA" id="ARBA00014872"/>
    </source>
</evidence>
<keyword evidence="6" id="KW-0805">Transcription regulation</keyword>
<evidence type="ECO:0000256" key="1">
    <source>
        <dbReference type="ARBA" id="ARBA00004123"/>
    </source>
</evidence>
<keyword evidence="5" id="KW-0963">Cytoplasm</keyword>
<keyword evidence="7" id="KW-0943">RNA-mediated gene silencing</keyword>
<sequence length="102" mass="11559">MSQQLINENSKYILDLFSEQTVDSQSLDSICAQVQKRFPKSEHFNLCLLLASLITGGDLSLPGQRVVALALLYDIYKQQENPFSPLFLHLLEGIRCIEIFSL</sequence>
<evidence type="ECO:0000256" key="5">
    <source>
        <dbReference type="ARBA" id="ARBA00022490"/>
    </source>
</evidence>
<comment type="caution">
    <text evidence="10">The sequence shown here is derived from an EMBL/GenBank/DDBJ whole genome shotgun (WGS) entry which is preliminary data.</text>
</comment>
<name>A0ABQ7Q7U8_PLUXY</name>
<evidence type="ECO:0000256" key="2">
    <source>
        <dbReference type="ARBA" id="ARBA00004496"/>
    </source>
</evidence>
<dbReference type="PANTHER" id="PTHR15975">
    <property type="entry name" value="CCR4-NOT TRANSCRIPTION COMPLEX SUBUNIT 11"/>
    <property type="match status" value="1"/>
</dbReference>
<keyword evidence="8" id="KW-0804">Transcription</keyword>
<accession>A0ABQ7Q7U8</accession>
<reference evidence="10 11" key="1">
    <citation type="submission" date="2021-06" db="EMBL/GenBank/DDBJ databases">
        <title>A haploid diamondback moth (Plutella xylostella L.) genome assembly resolves 31 chromosomes and identifies a diamide resistance mutation.</title>
        <authorList>
            <person name="Ward C.M."/>
            <person name="Perry K.D."/>
            <person name="Baker G."/>
            <person name="Powis K."/>
            <person name="Heckel D.G."/>
            <person name="Baxter S.W."/>
        </authorList>
    </citation>
    <scope>NUCLEOTIDE SEQUENCE [LARGE SCALE GENOMIC DNA]</scope>
    <source>
        <strain evidence="10 11">LV</strain>
        <tissue evidence="10">Single pupa</tissue>
    </source>
</reference>
<evidence type="ECO:0000256" key="8">
    <source>
        <dbReference type="ARBA" id="ARBA00023163"/>
    </source>
</evidence>